<reference evidence="1" key="1">
    <citation type="journal article" date="2014" name="Front. Microbiol.">
        <title>High frequency of phylogenetically diverse reductive dehalogenase-homologous genes in deep subseafloor sedimentary metagenomes.</title>
        <authorList>
            <person name="Kawai M."/>
            <person name="Futagami T."/>
            <person name="Toyoda A."/>
            <person name="Takaki Y."/>
            <person name="Nishi S."/>
            <person name="Hori S."/>
            <person name="Arai W."/>
            <person name="Tsubouchi T."/>
            <person name="Morono Y."/>
            <person name="Uchiyama I."/>
            <person name="Ito T."/>
            <person name="Fujiyama A."/>
            <person name="Inagaki F."/>
            <person name="Takami H."/>
        </authorList>
    </citation>
    <scope>NUCLEOTIDE SEQUENCE</scope>
    <source>
        <strain evidence="1">Expedition CK06-06</strain>
    </source>
</reference>
<proteinExistence type="predicted"/>
<dbReference type="AlphaFoldDB" id="X0U3C4"/>
<comment type="caution">
    <text evidence="1">The sequence shown here is derived from an EMBL/GenBank/DDBJ whole genome shotgun (WGS) entry which is preliminary data.</text>
</comment>
<dbReference type="InterPro" id="IPR011009">
    <property type="entry name" value="Kinase-like_dom_sf"/>
</dbReference>
<feature type="non-terminal residue" evidence="1">
    <location>
        <position position="53"/>
    </location>
</feature>
<organism evidence="1">
    <name type="scientific">marine sediment metagenome</name>
    <dbReference type="NCBI Taxonomy" id="412755"/>
    <lineage>
        <taxon>unclassified sequences</taxon>
        <taxon>metagenomes</taxon>
        <taxon>ecological metagenomes</taxon>
    </lineage>
</organism>
<accession>X0U3C4</accession>
<sequence>MTKAVQQIEQPFLPNYQVTRFIGEGAAARIYLVTDTRDGTTRAIKALKPQSNA</sequence>
<dbReference type="EMBL" id="BARS01026300">
    <property type="protein sequence ID" value="GAG00030.1"/>
    <property type="molecule type" value="Genomic_DNA"/>
</dbReference>
<evidence type="ECO:0000313" key="1">
    <source>
        <dbReference type="EMBL" id="GAG00030.1"/>
    </source>
</evidence>
<name>X0U3C4_9ZZZZ</name>
<protein>
    <recommendedName>
        <fullName evidence="2">Protein kinase domain-containing protein</fullName>
    </recommendedName>
</protein>
<evidence type="ECO:0008006" key="2">
    <source>
        <dbReference type="Google" id="ProtNLM"/>
    </source>
</evidence>
<dbReference type="SUPFAM" id="SSF56112">
    <property type="entry name" value="Protein kinase-like (PK-like)"/>
    <property type="match status" value="1"/>
</dbReference>
<dbReference type="Gene3D" id="3.30.200.20">
    <property type="entry name" value="Phosphorylase Kinase, domain 1"/>
    <property type="match status" value="1"/>
</dbReference>
<gene>
    <name evidence="1" type="ORF">S01H1_41461</name>
</gene>